<evidence type="ECO:0000313" key="2">
    <source>
        <dbReference type="EMBL" id="CAR10857.1"/>
    </source>
</evidence>
<dbReference type="AlphaFoldDB" id="B7MRG9"/>
<gene>
    <name evidence="2" type="ordered locus">ECED1_4900</name>
</gene>
<keyword evidence="1" id="KW-0812">Transmembrane</keyword>
<proteinExistence type="predicted"/>
<evidence type="ECO:0000256" key="1">
    <source>
        <dbReference type="SAM" id="Phobius"/>
    </source>
</evidence>
<keyword evidence="1" id="KW-1133">Transmembrane helix</keyword>
<accession>B7MRG9</accession>
<name>B7MRG9_ECO81</name>
<evidence type="ECO:0000313" key="3">
    <source>
        <dbReference type="Proteomes" id="UP000000748"/>
    </source>
</evidence>
<dbReference type="KEGG" id="ecq:ECED1_4900"/>
<reference evidence="3" key="1">
    <citation type="journal article" date="2009" name="PLoS Genet.">
        <title>Organised genome dynamics in the Escherichia coli species results in highly diverse adaptive paths.</title>
        <authorList>
            <person name="Touchon M."/>
            <person name="Hoede C."/>
            <person name="Tenaillon O."/>
            <person name="Barbe V."/>
            <person name="Baeriswyl S."/>
            <person name="Bidet P."/>
            <person name="Bingen E."/>
            <person name="Bonacorsi S."/>
            <person name="Bouchier C."/>
            <person name="Bouvet O."/>
            <person name="Calteau A."/>
            <person name="Chiapello H."/>
            <person name="Clermont O."/>
            <person name="Cruveiller S."/>
            <person name="Danchin A."/>
            <person name="Diard M."/>
            <person name="Dossat C."/>
            <person name="Karoui M.E."/>
            <person name="Frapy E."/>
            <person name="Garry L."/>
            <person name="Ghigo J.M."/>
            <person name="Gilles A.M."/>
            <person name="Johnson J."/>
            <person name="Le Bouguenec C."/>
            <person name="Lescat M."/>
            <person name="Mangenot S."/>
            <person name="Martinez-Jehanne V."/>
            <person name="Matic I."/>
            <person name="Nassif X."/>
            <person name="Oztas S."/>
            <person name="Petit M.A."/>
            <person name="Pichon C."/>
            <person name="Rouy Z."/>
            <person name="Ruf C.S."/>
            <person name="Schneider D."/>
            <person name="Tourret J."/>
            <person name="Vacherie B."/>
            <person name="Vallenet D."/>
            <person name="Medigue C."/>
            <person name="Rocha E.P.C."/>
            <person name="Denamur E."/>
        </authorList>
    </citation>
    <scope>NUCLEOTIDE SEQUENCE [LARGE SCALE GENOMIC DNA]</scope>
    <source>
        <strain evidence="3">ED1a</strain>
    </source>
</reference>
<sequence length="52" mass="5926">MLLQQGYAVNNMVLGGHVVYSQYCLQPVLFTASIIYSLNKIFRLRNGLFTTE</sequence>
<feature type="transmembrane region" description="Helical" evidence="1">
    <location>
        <begin position="20"/>
        <end position="38"/>
    </location>
</feature>
<keyword evidence="1" id="KW-0472">Membrane</keyword>
<dbReference type="Proteomes" id="UP000000748">
    <property type="component" value="Chromosome"/>
</dbReference>
<dbReference type="EMBL" id="CU928162">
    <property type="protein sequence ID" value="CAR10857.1"/>
    <property type="molecule type" value="Genomic_DNA"/>
</dbReference>
<organism evidence="2 3">
    <name type="scientific">Escherichia coli O81 (strain ED1a)</name>
    <dbReference type="NCBI Taxonomy" id="585397"/>
    <lineage>
        <taxon>Bacteria</taxon>
        <taxon>Pseudomonadati</taxon>
        <taxon>Pseudomonadota</taxon>
        <taxon>Gammaproteobacteria</taxon>
        <taxon>Enterobacterales</taxon>
        <taxon>Enterobacteriaceae</taxon>
        <taxon>Escherichia</taxon>
    </lineage>
</organism>
<protein>
    <submittedName>
        <fullName evidence="2">Uncharacterized protein</fullName>
    </submittedName>
</protein>
<dbReference type="HOGENOM" id="CLU_3079320_0_0_6"/>